<dbReference type="PROSITE" id="PS00061">
    <property type="entry name" value="ADH_SHORT"/>
    <property type="match status" value="1"/>
</dbReference>
<name>A0A3N0VK14_9GAMM</name>
<dbReference type="InterPro" id="IPR020904">
    <property type="entry name" value="Sc_DH/Rdtase_CS"/>
</dbReference>
<comment type="caution">
    <text evidence="4">The sequence shown here is derived from an EMBL/GenBank/DDBJ whole genome shotgun (WGS) entry which is preliminary data.</text>
</comment>
<dbReference type="Gene3D" id="3.40.50.720">
    <property type="entry name" value="NAD(P)-binding Rossmann-like Domain"/>
    <property type="match status" value="1"/>
</dbReference>
<evidence type="ECO:0000256" key="3">
    <source>
        <dbReference type="RuleBase" id="RU000363"/>
    </source>
</evidence>
<dbReference type="Pfam" id="PF00106">
    <property type="entry name" value="adh_short"/>
    <property type="match status" value="1"/>
</dbReference>
<dbReference type="EMBL" id="RJVO01000001">
    <property type="protein sequence ID" value="ROH93045.1"/>
    <property type="molecule type" value="Genomic_DNA"/>
</dbReference>
<dbReference type="GO" id="GO:0016616">
    <property type="term" value="F:oxidoreductase activity, acting on the CH-OH group of donors, NAD or NADP as acceptor"/>
    <property type="evidence" value="ECO:0007669"/>
    <property type="project" value="TreeGrafter"/>
</dbReference>
<proteinExistence type="inferred from homology"/>
<dbReference type="AlphaFoldDB" id="A0A3N0VK14"/>
<dbReference type="InterPro" id="IPR002347">
    <property type="entry name" value="SDR_fam"/>
</dbReference>
<dbReference type="InterPro" id="IPR036291">
    <property type="entry name" value="NAD(P)-bd_dom_sf"/>
</dbReference>
<dbReference type="PRINTS" id="PR00081">
    <property type="entry name" value="GDHRDH"/>
</dbReference>
<evidence type="ECO:0000256" key="1">
    <source>
        <dbReference type="ARBA" id="ARBA00006484"/>
    </source>
</evidence>
<dbReference type="SUPFAM" id="SSF51735">
    <property type="entry name" value="NAD(P)-binding Rossmann-fold domains"/>
    <property type="match status" value="1"/>
</dbReference>
<sequence>MAGAGAGLLRWHPGGSSGEGGVSAPLVWRDRVALVTGAAGAIGSRICLELDAAGLRLVLVDLDAEALAALAAKLSRPALCIAGDLCDRALLQSLPERVLKECGSCDLLVNNVGIVSTTPFEQAELAQIERELNINLMVPTLLTRLLLPLLSASGQGRVITIASMAAIMPLAESAVYSASKFALRGLMLSLALRKPKTGVHFALVNPSSVDTPMLRYEAVNGGSPLNFLGEPIAPERVAATVRALLQGEAVERCVPASEGWSAKLALLFPNLLPRLVPGFNRSGERGRERYIAARKLQRPARRT</sequence>
<evidence type="ECO:0000313" key="5">
    <source>
        <dbReference type="Proteomes" id="UP000282106"/>
    </source>
</evidence>
<comment type="similarity">
    <text evidence="1 3">Belongs to the short-chain dehydrogenases/reductases (SDR) family.</text>
</comment>
<protein>
    <submittedName>
        <fullName evidence="4">SDR family oxidoreductase</fullName>
    </submittedName>
</protein>
<reference evidence="4 5" key="1">
    <citation type="submission" date="2018-10" db="EMBL/GenBank/DDBJ databases">
        <authorList>
            <person name="Chen W.-M."/>
        </authorList>
    </citation>
    <scope>NUCLEOTIDE SEQUENCE [LARGE SCALE GENOMIC DNA]</scope>
    <source>
        <strain evidence="4 5">THS-13</strain>
    </source>
</reference>
<accession>A0A3N0VK14</accession>
<dbReference type="CDD" id="cd05233">
    <property type="entry name" value="SDR_c"/>
    <property type="match status" value="1"/>
</dbReference>
<dbReference type="PANTHER" id="PTHR24322">
    <property type="entry name" value="PKSB"/>
    <property type="match status" value="1"/>
</dbReference>
<evidence type="ECO:0000313" key="4">
    <source>
        <dbReference type="EMBL" id="ROH93045.1"/>
    </source>
</evidence>
<organism evidence="4 5">
    <name type="scientific">Stagnimonas aquatica</name>
    <dbReference type="NCBI Taxonomy" id="2689987"/>
    <lineage>
        <taxon>Bacteria</taxon>
        <taxon>Pseudomonadati</taxon>
        <taxon>Pseudomonadota</taxon>
        <taxon>Gammaproteobacteria</taxon>
        <taxon>Nevskiales</taxon>
        <taxon>Nevskiaceae</taxon>
        <taxon>Stagnimonas</taxon>
    </lineage>
</organism>
<dbReference type="PRINTS" id="PR00080">
    <property type="entry name" value="SDRFAMILY"/>
</dbReference>
<gene>
    <name evidence="4" type="ORF">ED208_00455</name>
</gene>
<keyword evidence="5" id="KW-1185">Reference proteome</keyword>
<dbReference type="PANTHER" id="PTHR24322:SF736">
    <property type="entry name" value="RETINOL DEHYDROGENASE 10"/>
    <property type="match status" value="1"/>
</dbReference>
<dbReference type="Proteomes" id="UP000282106">
    <property type="component" value="Unassembled WGS sequence"/>
</dbReference>
<evidence type="ECO:0000256" key="2">
    <source>
        <dbReference type="ARBA" id="ARBA00023002"/>
    </source>
</evidence>
<dbReference type="InParanoid" id="A0A3N0VK14"/>
<keyword evidence="2" id="KW-0560">Oxidoreductase</keyword>